<evidence type="ECO:0000313" key="1">
    <source>
        <dbReference type="EMBL" id="RDL40610.1"/>
    </source>
</evidence>
<accession>A0A370TYM0</accession>
<protein>
    <recommendedName>
        <fullName evidence="3">F-box domain-containing protein</fullName>
    </recommendedName>
</protein>
<dbReference type="RefSeq" id="XP_031873266.1">
    <property type="nucleotide sequence ID" value="XM_032009212.1"/>
</dbReference>
<evidence type="ECO:0008006" key="3">
    <source>
        <dbReference type="Google" id="ProtNLM"/>
    </source>
</evidence>
<proteinExistence type="predicted"/>
<comment type="caution">
    <text evidence="1">The sequence shown here is derived from an EMBL/GenBank/DDBJ whole genome shotgun (WGS) entry which is preliminary data.</text>
</comment>
<sequence>MASNRLPDEIRSLICGYVSDDLTTILSLRRASRSWAAAGLEELILPTFRIWRYRHDVNRLMRIRAHPTLRVIAACKIKKISLMDTGYDLRALRGLAMELYTTDDKEPAFQELERHITQRDTDIKLWEDTDLLVDSLKVVPSVHTIRIFHASPFNNRYLTNLYEWYFDRCIVDPGKQLRDILWAAEAANLPIRHLKHQWLPPAFFRRVNTGASMYPPFFCDIQTAMGSLSSLHLAINEDDSVPTFLTKARARRLFCRLIESAPNLEELSLDFKIGMGPVPCTELLPTKMHKLHTLLIHLWHMDLNSVLEFVRSRYPQLKRLSLSKISMLESNTSWIECFTKVKSALGPNIEKFQLAARLYGSGGFFHLPLIYDTKHDWKPRNYILDPDPRCHFGPERIALAKRIEDFVLRDAPFPHKDDFR</sequence>
<organism evidence="1 2">
    <name type="scientific">Venustampulla echinocandica</name>
    <dbReference type="NCBI Taxonomy" id="2656787"/>
    <lineage>
        <taxon>Eukaryota</taxon>
        <taxon>Fungi</taxon>
        <taxon>Dikarya</taxon>
        <taxon>Ascomycota</taxon>
        <taxon>Pezizomycotina</taxon>
        <taxon>Leotiomycetes</taxon>
        <taxon>Helotiales</taxon>
        <taxon>Pleuroascaceae</taxon>
        <taxon>Venustampulla</taxon>
    </lineage>
</organism>
<dbReference type="OrthoDB" id="5224238at2759"/>
<keyword evidence="2" id="KW-1185">Reference proteome</keyword>
<reference evidence="1 2" key="1">
    <citation type="journal article" date="2018" name="IMA Fungus">
        <title>IMA Genome-F 9: Draft genome sequence of Annulohypoxylon stygium, Aspergillus mulundensis, Berkeleyomyces basicola (syn. Thielaviopsis basicola), Ceratocystis smalleyi, two Cercospora beticola strains, Coleophoma cylindrospora, Fusarium fracticaudum, Phialophora cf. hyalina, and Morchella septimelata.</title>
        <authorList>
            <person name="Wingfield B.D."/>
            <person name="Bills G.F."/>
            <person name="Dong Y."/>
            <person name="Huang W."/>
            <person name="Nel W.J."/>
            <person name="Swalarsk-Parry B.S."/>
            <person name="Vaghefi N."/>
            <person name="Wilken P.M."/>
            <person name="An Z."/>
            <person name="de Beer Z.W."/>
            <person name="De Vos L."/>
            <person name="Chen L."/>
            <person name="Duong T.A."/>
            <person name="Gao Y."/>
            <person name="Hammerbacher A."/>
            <person name="Kikkert J.R."/>
            <person name="Li Y."/>
            <person name="Li H."/>
            <person name="Li K."/>
            <person name="Li Q."/>
            <person name="Liu X."/>
            <person name="Ma X."/>
            <person name="Naidoo K."/>
            <person name="Pethybridge S.J."/>
            <person name="Sun J."/>
            <person name="Steenkamp E.T."/>
            <person name="van der Nest M.A."/>
            <person name="van Wyk S."/>
            <person name="Wingfield M.J."/>
            <person name="Xiong C."/>
            <person name="Yue Q."/>
            <person name="Zhang X."/>
        </authorList>
    </citation>
    <scope>NUCLEOTIDE SEQUENCE [LARGE SCALE GENOMIC DNA]</scope>
    <source>
        <strain evidence="1 2">BP 5553</strain>
    </source>
</reference>
<dbReference type="EMBL" id="NPIC01000001">
    <property type="protein sequence ID" value="RDL40610.1"/>
    <property type="molecule type" value="Genomic_DNA"/>
</dbReference>
<dbReference type="Proteomes" id="UP000254866">
    <property type="component" value="Unassembled WGS sequence"/>
</dbReference>
<dbReference type="AlphaFoldDB" id="A0A370TYM0"/>
<name>A0A370TYM0_9HELO</name>
<dbReference type="GeneID" id="43593438"/>
<gene>
    <name evidence="1" type="ORF">BP5553_00589</name>
</gene>
<evidence type="ECO:0000313" key="2">
    <source>
        <dbReference type="Proteomes" id="UP000254866"/>
    </source>
</evidence>